<dbReference type="EMBL" id="CACVKT020007913">
    <property type="protein sequence ID" value="CAC5411850.1"/>
    <property type="molecule type" value="Genomic_DNA"/>
</dbReference>
<evidence type="ECO:0000313" key="1">
    <source>
        <dbReference type="EMBL" id="CAC5411850.1"/>
    </source>
</evidence>
<dbReference type="OrthoDB" id="7436381at2759"/>
<evidence type="ECO:0000313" key="2">
    <source>
        <dbReference type="Proteomes" id="UP000507470"/>
    </source>
</evidence>
<reference evidence="1 2" key="1">
    <citation type="submission" date="2020-06" db="EMBL/GenBank/DDBJ databases">
        <authorList>
            <person name="Li R."/>
            <person name="Bekaert M."/>
        </authorList>
    </citation>
    <scope>NUCLEOTIDE SEQUENCE [LARGE SCALE GENOMIC DNA]</scope>
    <source>
        <strain evidence="2">wild</strain>
    </source>
</reference>
<keyword evidence="2" id="KW-1185">Reference proteome</keyword>
<name>A0A6J8DYG9_MYTCO</name>
<sequence length="208" mass="23570">MILFTCSQPVSAITSQESIGNKRSHPDSSDTLPATLKQKTRQLRRREQYPRRTSLRFNNVPIPADKINGGKIVHPVDTDNIILDICNNTLRLDIGIRGIGRSHVIGKLKQGRSQVIVRFISYRTRKLVFSNKKAQKGDPNGAFITENLTQFRTNLVKKLASLKYNNKINAYWNTDGRVFVKLNANSERALSVTSRILLILNQKSDKVK</sequence>
<proteinExistence type="predicted"/>
<gene>
    <name evidence="1" type="ORF">MCOR_44891</name>
</gene>
<protein>
    <submittedName>
        <fullName evidence="1">Uncharacterized protein</fullName>
    </submittedName>
</protein>
<organism evidence="1 2">
    <name type="scientific">Mytilus coruscus</name>
    <name type="common">Sea mussel</name>
    <dbReference type="NCBI Taxonomy" id="42192"/>
    <lineage>
        <taxon>Eukaryota</taxon>
        <taxon>Metazoa</taxon>
        <taxon>Spiralia</taxon>
        <taxon>Lophotrochozoa</taxon>
        <taxon>Mollusca</taxon>
        <taxon>Bivalvia</taxon>
        <taxon>Autobranchia</taxon>
        <taxon>Pteriomorphia</taxon>
        <taxon>Mytilida</taxon>
        <taxon>Mytiloidea</taxon>
        <taxon>Mytilidae</taxon>
        <taxon>Mytilinae</taxon>
        <taxon>Mytilus</taxon>
    </lineage>
</organism>
<accession>A0A6J8DYG9</accession>
<dbReference type="Proteomes" id="UP000507470">
    <property type="component" value="Unassembled WGS sequence"/>
</dbReference>
<dbReference type="AlphaFoldDB" id="A0A6J8DYG9"/>